<name>A0ACB6R0X1_9PLEO</name>
<evidence type="ECO:0000313" key="1">
    <source>
        <dbReference type="EMBL" id="KAF2472740.1"/>
    </source>
</evidence>
<accession>A0ACB6R0X1</accession>
<evidence type="ECO:0000313" key="2">
    <source>
        <dbReference type="Proteomes" id="UP000799755"/>
    </source>
</evidence>
<dbReference type="Proteomes" id="UP000799755">
    <property type="component" value="Unassembled WGS sequence"/>
</dbReference>
<protein>
    <submittedName>
        <fullName evidence="1">Cytochrome P450</fullName>
    </submittedName>
</protein>
<proteinExistence type="predicted"/>
<keyword evidence="2" id="KW-1185">Reference proteome</keyword>
<feature type="non-terminal residue" evidence="1">
    <location>
        <position position="454"/>
    </location>
</feature>
<organism evidence="1 2">
    <name type="scientific">Lindgomyces ingoldianus</name>
    <dbReference type="NCBI Taxonomy" id="673940"/>
    <lineage>
        <taxon>Eukaryota</taxon>
        <taxon>Fungi</taxon>
        <taxon>Dikarya</taxon>
        <taxon>Ascomycota</taxon>
        <taxon>Pezizomycotina</taxon>
        <taxon>Dothideomycetes</taxon>
        <taxon>Pleosporomycetidae</taxon>
        <taxon>Pleosporales</taxon>
        <taxon>Lindgomycetaceae</taxon>
        <taxon>Lindgomyces</taxon>
    </lineage>
</organism>
<reference evidence="1" key="1">
    <citation type="journal article" date="2020" name="Stud. Mycol.">
        <title>101 Dothideomycetes genomes: a test case for predicting lifestyles and emergence of pathogens.</title>
        <authorList>
            <person name="Haridas S."/>
            <person name="Albert R."/>
            <person name="Binder M."/>
            <person name="Bloem J."/>
            <person name="Labutti K."/>
            <person name="Salamov A."/>
            <person name="Andreopoulos B."/>
            <person name="Baker S."/>
            <person name="Barry K."/>
            <person name="Bills G."/>
            <person name="Bluhm B."/>
            <person name="Cannon C."/>
            <person name="Castanera R."/>
            <person name="Culley D."/>
            <person name="Daum C."/>
            <person name="Ezra D."/>
            <person name="Gonzalez J."/>
            <person name="Henrissat B."/>
            <person name="Kuo A."/>
            <person name="Liang C."/>
            <person name="Lipzen A."/>
            <person name="Lutzoni F."/>
            <person name="Magnuson J."/>
            <person name="Mondo S."/>
            <person name="Nolan M."/>
            <person name="Ohm R."/>
            <person name="Pangilinan J."/>
            <person name="Park H.-J."/>
            <person name="Ramirez L."/>
            <person name="Alfaro M."/>
            <person name="Sun H."/>
            <person name="Tritt A."/>
            <person name="Yoshinaga Y."/>
            <person name="Zwiers L.-H."/>
            <person name="Turgeon B."/>
            <person name="Goodwin S."/>
            <person name="Spatafora J."/>
            <person name="Crous P."/>
            <person name="Grigoriev I."/>
        </authorList>
    </citation>
    <scope>NUCLEOTIDE SEQUENCE</scope>
    <source>
        <strain evidence="1">ATCC 200398</strain>
    </source>
</reference>
<gene>
    <name evidence="1" type="ORF">BDR25DRAFT_258192</name>
</gene>
<sequence>MYRAYAGDMEIVQRALHQRYGSLVRIAPNEVSVSDPAAIPKIFRTQRPLQKTDYYLVYRNTDITKQPDMFTSIDEVEHANYRKIVNPIYLMSSVLKSEDAIDECTTLFLKRLGEHADQRREIDFGEWLEMYAYDIIGQVFFGKMFGFLESGRDYGNYIASLDVIMPVLNLLGTTPKFLRPLVLFSSILFPGVFTAVKAVGHMQKQAIDIANNRKKEIAEKCGPRNDVLSQLFHIVGDRGEKLNFGHPEATNEAYTGILAGADSTAIELRACFYYLMKNSSALARVLAEIDAADATGSLSSPIKFSESKNLPFVSACIKEALRMFPSVSLGMQRHPPPEGMGLFGKHIPTTYRVSMNPAVVHFDKGVFGDDSYEYRPERWLAGEERTRIMDKSMLVFGAGTRTCTGQNIALSQIHKLVPEILRYFTLEMAHSRPWKTRNSFFIKQKDVIVKIKRR</sequence>
<comment type="caution">
    <text evidence="1">The sequence shown here is derived from an EMBL/GenBank/DDBJ whole genome shotgun (WGS) entry which is preliminary data.</text>
</comment>
<dbReference type="EMBL" id="MU003501">
    <property type="protein sequence ID" value="KAF2472740.1"/>
    <property type="molecule type" value="Genomic_DNA"/>
</dbReference>